<dbReference type="Proteomes" id="UP000822688">
    <property type="component" value="Chromosome 9"/>
</dbReference>
<dbReference type="InterPro" id="IPR050796">
    <property type="entry name" value="SCF_F-box_component"/>
</dbReference>
<dbReference type="EMBL" id="CM026430">
    <property type="protein sequence ID" value="KAG0562867.1"/>
    <property type="molecule type" value="Genomic_DNA"/>
</dbReference>
<organism evidence="2 3">
    <name type="scientific">Ceratodon purpureus</name>
    <name type="common">Fire moss</name>
    <name type="synonym">Dicranum purpureum</name>
    <dbReference type="NCBI Taxonomy" id="3225"/>
    <lineage>
        <taxon>Eukaryota</taxon>
        <taxon>Viridiplantae</taxon>
        <taxon>Streptophyta</taxon>
        <taxon>Embryophyta</taxon>
        <taxon>Bryophyta</taxon>
        <taxon>Bryophytina</taxon>
        <taxon>Bryopsida</taxon>
        <taxon>Dicranidae</taxon>
        <taxon>Pseudoditrichales</taxon>
        <taxon>Ditrichaceae</taxon>
        <taxon>Ceratodon</taxon>
    </lineage>
</organism>
<reference evidence="2" key="1">
    <citation type="submission" date="2020-06" db="EMBL/GenBank/DDBJ databases">
        <title>WGS assembly of Ceratodon purpureus strain R40.</title>
        <authorList>
            <person name="Carey S.B."/>
            <person name="Jenkins J."/>
            <person name="Shu S."/>
            <person name="Lovell J.T."/>
            <person name="Sreedasyam A."/>
            <person name="Maumus F."/>
            <person name="Tiley G.P."/>
            <person name="Fernandez-Pozo N."/>
            <person name="Barry K."/>
            <person name="Chen C."/>
            <person name="Wang M."/>
            <person name="Lipzen A."/>
            <person name="Daum C."/>
            <person name="Saski C.A."/>
            <person name="Payton A.C."/>
            <person name="Mcbreen J.C."/>
            <person name="Conrad R.E."/>
            <person name="Kollar L.M."/>
            <person name="Olsson S."/>
            <person name="Huttunen S."/>
            <person name="Landis J.B."/>
            <person name="Wickett N.J."/>
            <person name="Johnson M.G."/>
            <person name="Rensing S.A."/>
            <person name="Grimwood J."/>
            <person name="Schmutz J."/>
            <person name="Mcdaniel S.F."/>
        </authorList>
    </citation>
    <scope>NUCLEOTIDE SEQUENCE</scope>
    <source>
        <strain evidence="2">R40</strain>
    </source>
</reference>
<dbReference type="PANTHER" id="PTHR31672">
    <property type="entry name" value="BNACNNG10540D PROTEIN"/>
    <property type="match status" value="1"/>
</dbReference>
<proteinExistence type="predicted"/>
<dbReference type="SUPFAM" id="SSF50965">
    <property type="entry name" value="Galactose oxidase, central domain"/>
    <property type="match status" value="1"/>
</dbReference>
<gene>
    <name evidence="2" type="ORF">KC19_9G177800</name>
</gene>
<dbReference type="InterPro" id="IPR001810">
    <property type="entry name" value="F-box_dom"/>
</dbReference>
<dbReference type="InterPro" id="IPR036047">
    <property type="entry name" value="F-box-like_dom_sf"/>
</dbReference>
<dbReference type="AlphaFoldDB" id="A0A8T0GWF0"/>
<evidence type="ECO:0000313" key="3">
    <source>
        <dbReference type="Proteomes" id="UP000822688"/>
    </source>
</evidence>
<dbReference type="PANTHER" id="PTHR31672:SF2">
    <property type="entry name" value="F-BOX DOMAIN-CONTAINING PROTEIN"/>
    <property type="match status" value="1"/>
</dbReference>
<dbReference type="SUPFAM" id="SSF81383">
    <property type="entry name" value="F-box domain"/>
    <property type="match status" value="1"/>
</dbReference>
<protein>
    <recommendedName>
        <fullName evidence="1">F-box domain-containing protein</fullName>
    </recommendedName>
</protein>
<name>A0A8T0GWF0_CERPU</name>
<dbReference type="InterPro" id="IPR011043">
    <property type="entry name" value="Gal_Oxase/kelch_b-propeller"/>
</dbReference>
<accession>A0A8T0GWF0</accession>
<evidence type="ECO:0000259" key="1">
    <source>
        <dbReference type="Pfam" id="PF00646"/>
    </source>
</evidence>
<comment type="caution">
    <text evidence="2">The sequence shown here is derived from an EMBL/GenBank/DDBJ whole genome shotgun (WGS) entry which is preliminary data.</text>
</comment>
<feature type="domain" description="F-box" evidence="1">
    <location>
        <begin position="29"/>
        <end position="60"/>
    </location>
</feature>
<evidence type="ECO:0000313" key="2">
    <source>
        <dbReference type="EMBL" id="KAG0562867.1"/>
    </source>
</evidence>
<sequence>MAGQTSGYGKCGPSMDARLWGELQSYIDLRVIFAKLPMEEFFQLRRVCKEWNCLASDRGFLEASFASKPIPKPYFVVDSAKMRHRLLTCDPSSRRWSWTRLPHARCEVGGVLCDYDEKTGSRKVFDLHTRVFHELPPPPGPSPIPDVADDFEIVQPVIGMTVSPSSDRAFRIVLGDGDIGTRTYDSKTNSWTQTPSQHDLFVLAQGYKADKKQICVSCNGVLYIRAWEIDLGIVGLHTYNLDRDEWNCSVCWNAEEVEWVFWDIGMWQDRVFSLRMKREVTSEIEVLELTGSIPQWAVSNLNDDHWTVIDRMPEDLRLWLLAGEEERLEDYDATHETQSVFCNELVLIYNCVGLQDVTERAVIYNLNGKTWTKIELPASHRVVKKVVNPRPWMPKLGSGLRSSS</sequence>
<dbReference type="Pfam" id="PF00646">
    <property type="entry name" value="F-box"/>
    <property type="match status" value="1"/>
</dbReference>
<keyword evidence="3" id="KW-1185">Reference proteome</keyword>